<sequence length="116" mass="13144">MLVRFSSIINKTFPAVITSSLSGSDFHALAPGVNMQTEKEENDTGRRNFTSMTKITRKLVFQLFEVLAVLMLLYDLAFVISFLQIMVVGAMEVFRPKCERLKLHSGAPDCFRCYIT</sequence>
<comment type="caution">
    <text evidence="2">The sequence shown here is derived from an EMBL/GenBank/DDBJ whole genome shotgun (WGS) entry which is preliminary data.</text>
</comment>
<keyword evidence="1" id="KW-1133">Transmembrane helix</keyword>
<feature type="transmembrane region" description="Helical" evidence="1">
    <location>
        <begin position="66"/>
        <end position="94"/>
    </location>
</feature>
<keyword evidence="1" id="KW-0812">Transmembrane</keyword>
<evidence type="ECO:0000313" key="2">
    <source>
        <dbReference type="EMBL" id="POM81627.1"/>
    </source>
</evidence>
<reference evidence="2 3" key="1">
    <citation type="journal article" date="2017" name="Genome Biol. Evol.">
        <title>Phytophthora megakarya and P. palmivora, closely related causal agents of cacao black pod rot, underwent increases in genome sizes and gene numbers by different mechanisms.</title>
        <authorList>
            <person name="Ali S.S."/>
            <person name="Shao J."/>
            <person name="Lary D.J."/>
            <person name="Kronmiller B."/>
            <person name="Shen D."/>
            <person name="Strem M.D."/>
            <person name="Amoako-Attah I."/>
            <person name="Akrofi A.Y."/>
            <person name="Begoude B.A."/>
            <person name="Ten Hoopen G.M."/>
            <person name="Coulibaly K."/>
            <person name="Kebe B.I."/>
            <person name="Melnick R.L."/>
            <person name="Guiltinan M.J."/>
            <person name="Tyler B.M."/>
            <person name="Meinhardt L.W."/>
            <person name="Bailey B.A."/>
        </authorList>
    </citation>
    <scope>NUCLEOTIDE SEQUENCE [LARGE SCALE GENOMIC DNA]</scope>
    <source>
        <strain evidence="3">sbr112.9</strain>
    </source>
</reference>
<dbReference type="Proteomes" id="UP000237271">
    <property type="component" value="Unassembled WGS sequence"/>
</dbReference>
<organism evidence="2 3">
    <name type="scientific">Phytophthora palmivora</name>
    <dbReference type="NCBI Taxonomy" id="4796"/>
    <lineage>
        <taxon>Eukaryota</taxon>
        <taxon>Sar</taxon>
        <taxon>Stramenopiles</taxon>
        <taxon>Oomycota</taxon>
        <taxon>Peronosporomycetes</taxon>
        <taxon>Peronosporales</taxon>
        <taxon>Peronosporaceae</taxon>
        <taxon>Phytophthora</taxon>
    </lineage>
</organism>
<protein>
    <submittedName>
        <fullName evidence="2">Uncharacterized protein</fullName>
    </submittedName>
</protein>
<keyword evidence="1" id="KW-0472">Membrane</keyword>
<accession>A0A2P4YUY9</accession>
<gene>
    <name evidence="2" type="ORF">PHPALM_371</name>
</gene>
<name>A0A2P4YUY9_9STRA</name>
<keyword evidence="3" id="KW-1185">Reference proteome</keyword>
<dbReference type="EMBL" id="NCKW01000040">
    <property type="protein sequence ID" value="POM81627.1"/>
    <property type="molecule type" value="Genomic_DNA"/>
</dbReference>
<dbReference type="AlphaFoldDB" id="A0A2P4YUY9"/>
<evidence type="ECO:0000256" key="1">
    <source>
        <dbReference type="SAM" id="Phobius"/>
    </source>
</evidence>
<proteinExistence type="predicted"/>
<evidence type="ECO:0000313" key="3">
    <source>
        <dbReference type="Proteomes" id="UP000237271"/>
    </source>
</evidence>